<dbReference type="STRING" id="75913.A0A0K0FBU1"/>
<evidence type="ECO:0000313" key="2">
    <source>
        <dbReference type="WBParaSite" id="SVE_0630500.1"/>
    </source>
</evidence>
<dbReference type="Gene3D" id="3.40.50.620">
    <property type="entry name" value="HUPs"/>
    <property type="match status" value="1"/>
</dbReference>
<organism evidence="1 2">
    <name type="scientific">Strongyloides venezuelensis</name>
    <name type="common">Threadworm</name>
    <dbReference type="NCBI Taxonomy" id="75913"/>
    <lineage>
        <taxon>Eukaryota</taxon>
        <taxon>Metazoa</taxon>
        <taxon>Ecdysozoa</taxon>
        <taxon>Nematoda</taxon>
        <taxon>Chromadorea</taxon>
        <taxon>Rhabditida</taxon>
        <taxon>Tylenchina</taxon>
        <taxon>Panagrolaimomorpha</taxon>
        <taxon>Strongyloidoidea</taxon>
        <taxon>Strongyloididae</taxon>
        <taxon>Strongyloides</taxon>
    </lineage>
</organism>
<reference evidence="1" key="1">
    <citation type="submission" date="2014-07" db="EMBL/GenBank/DDBJ databases">
        <authorList>
            <person name="Martin A.A"/>
            <person name="De Silva N."/>
        </authorList>
    </citation>
    <scope>NUCLEOTIDE SEQUENCE</scope>
</reference>
<name>A0A0K0FBU1_STRVS</name>
<dbReference type="GO" id="GO:0000309">
    <property type="term" value="F:nicotinamide-nucleotide adenylyltransferase activity"/>
    <property type="evidence" value="ECO:0007669"/>
    <property type="project" value="TreeGrafter"/>
</dbReference>
<dbReference type="WBParaSite" id="SVE_0630500.1">
    <property type="protein sequence ID" value="SVE_0630500.1"/>
    <property type="gene ID" value="SVE_0630500"/>
</dbReference>
<sequence length="468" mass="55327">MSYDGTKIVLVSSDVCNPPTYLHLRMFECAKKYVNICMNKQVTEGILHVNNFFPSSTEKDDCISNDQRFRLTKLCCKRSKWIKADNWKINYCGNVLSYFMTLSLHYQEYYDNEFGKNIVKIIFICENNIFQSLKISENNIYLEKFLNKFNIIVISITQLQNSLENMLTIDFLKKYKNNLHFVKDFFNIQFSTSQQLREALKKNETIRYCTENDVVDYIEKYMLYKKIPKSFKKEFQVYNNIPQECNEKCFCNNKKLDSDKFLDCNKMLESYPNNNTTSTSFQNDNEEIWTSLLNNDYKKSKSLENIFRNGEYTPIYDNLTMEEMLKVSDHWVSEMFKQADELEVNVNKKNKQLFSKKMFFSDDKNTNRSTEDKCSNDKQNFVLNIHKNRLNIRNSDINDVETFLSMYDSLNLSTKAKLSNIKPNYSERKNPKNTNFDDDPCIEMSFNNTISNKNDSGSEKNFALESTV</sequence>
<dbReference type="SUPFAM" id="SSF52374">
    <property type="entry name" value="Nucleotidylyl transferase"/>
    <property type="match status" value="1"/>
</dbReference>
<accession>A0A0K0FBU1</accession>
<dbReference type="AlphaFoldDB" id="A0A0K0FBU1"/>
<dbReference type="Proteomes" id="UP000035680">
    <property type="component" value="Unassembled WGS sequence"/>
</dbReference>
<dbReference type="PANTHER" id="PTHR12039">
    <property type="entry name" value="NICOTINAMIDE MONONUCLEOTIDE ADENYLYLTRANSFERASE"/>
    <property type="match status" value="1"/>
</dbReference>
<dbReference type="GO" id="GO:0004515">
    <property type="term" value="F:nicotinate-nucleotide adenylyltransferase activity"/>
    <property type="evidence" value="ECO:0007669"/>
    <property type="project" value="TreeGrafter"/>
</dbReference>
<reference evidence="2" key="2">
    <citation type="submission" date="2015-08" db="UniProtKB">
        <authorList>
            <consortium name="WormBaseParasite"/>
        </authorList>
    </citation>
    <scope>IDENTIFICATION</scope>
</reference>
<evidence type="ECO:0000313" key="1">
    <source>
        <dbReference type="Proteomes" id="UP000035680"/>
    </source>
</evidence>
<dbReference type="PANTHER" id="PTHR12039:SF0">
    <property type="entry name" value="NICOTINAMIDE-NUCLEOTIDE ADENYLYLTRANSFERASE"/>
    <property type="match status" value="1"/>
</dbReference>
<keyword evidence="1" id="KW-1185">Reference proteome</keyword>
<proteinExistence type="predicted"/>
<dbReference type="GO" id="GO:0009435">
    <property type="term" value="P:NAD+ biosynthetic process"/>
    <property type="evidence" value="ECO:0007669"/>
    <property type="project" value="TreeGrafter"/>
</dbReference>
<protein>
    <submittedName>
        <fullName evidence="2">Nicotinamide mononucleotide adenylyltransferase 1 (inferred by orthology to a human protein)</fullName>
    </submittedName>
</protein>
<dbReference type="InterPro" id="IPR014729">
    <property type="entry name" value="Rossmann-like_a/b/a_fold"/>
</dbReference>
<dbReference type="InterPro" id="IPR051182">
    <property type="entry name" value="Euk_NMN_adenylyltrnsfrase"/>
</dbReference>